<dbReference type="Proteomes" id="UP001295684">
    <property type="component" value="Unassembled WGS sequence"/>
</dbReference>
<evidence type="ECO:0000256" key="1">
    <source>
        <dbReference type="SAM" id="MobiDB-lite"/>
    </source>
</evidence>
<evidence type="ECO:0000313" key="2">
    <source>
        <dbReference type="EMBL" id="CAI2360505.1"/>
    </source>
</evidence>
<dbReference type="EMBL" id="CAMPGE010001705">
    <property type="protein sequence ID" value="CAI2360505.1"/>
    <property type="molecule type" value="Genomic_DNA"/>
</dbReference>
<proteinExistence type="predicted"/>
<keyword evidence="3" id="KW-1185">Reference proteome</keyword>
<organism evidence="2 3">
    <name type="scientific">Euplotes crassus</name>
    <dbReference type="NCBI Taxonomy" id="5936"/>
    <lineage>
        <taxon>Eukaryota</taxon>
        <taxon>Sar</taxon>
        <taxon>Alveolata</taxon>
        <taxon>Ciliophora</taxon>
        <taxon>Intramacronucleata</taxon>
        <taxon>Spirotrichea</taxon>
        <taxon>Hypotrichia</taxon>
        <taxon>Euplotida</taxon>
        <taxon>Euplotidae</taxon>
        <taxon>Moneuplotes</taxon>
    </lineage>
</organism>
<evidence type="ECO:0000313" key="3">
    <source>
        <dbReference type="Proteomes" id="UP001295684"/>
    </source>
</evidence>
<protein>
    <submittedName>
        <fullName evidence="2">Uncharacterized protein</fullName>
    </submittedName>
</protein>
<dbReference type="AlphaFoldDB" id="A0AAD1U1Y4"/>
<name>A0AAD1U1Y4_EUPCR</name>
<feature type="region of interest" description="Disordered" evidence="1">
    <location>
        <begin position="1"/>
        <end position="27"/>
    </location>
</feature>
<gene>
    <name evidence="2" type="ORF">ECRASSUSDP1_LOCUS1809</name>
</gene>
<comment type="caution">
    <text evidence="2">The sequence shown here is derived from an EMBL/GenBank/DDBJ whole genome shotgun (WGS) entry which is preliminary data.</text>
</comment>
<reference evidence="2" key="1">
    <citation type="submission" date="2023-07" db="EMBL/GenBank/DDBJ databases">
        <authorList>
            <consortium name="AG Swart"/>
            <person name="Singh M."/>
            <person name="Singh A."/>
            <person name="Seah K."/>
            <person name="Emmerich C."/>
        </authorList>
    </citation>
    <scope>NUCLEOTIDE SEQUENCE</scope>
    <source>
        <strain evidence="2">DP1</strain>
    </source>
</reference>
<accession>A0AAD1U1Y4</accession>
<feature type="compositionally biased region" description="Low complexity" evidence="1">
    <location>
        <begin position="260"/>
        <end position="274"/>
    </location>
</feature>
<feature type="region of interest" description="Disordered" evidence="1">
    <location>
        <begin position="252"/>
        <end position="274"/>
    </location>
</feature>
<sequence length="434" mass="50446">MSYRQRRKIFSREDYSPGFDENQEMENDPKVVFEQKKSENVDSKENKRAIPHVFSYNIHVQKYRSPKNSDYYNTGTNFKPICNENKLKNPKKDCNPAQDSKQAKIVCNTHTNNPSDMESQPEFNNFQTFDDLNLQLHDNSADLEEDFRNLERLESSQHDRTNSLNLGSVYSKNEYQFDDKVSSVQRDLSIYNYSEEFDADDLSSSENNDKITQLGQYQQNGLMRDRTYGKLSQPCSSRGMLRIKSSTKLFTLDNPKNDDSQNSSDSFSNLSTGDSAYPVEGFKQRAIKEFRPKISICNMNRECLEPKNTPFEVPRTKRAYEPPIGSKVVYSPPNQEVNKNMNIYKRVRPKPITYHQSKNSAISDCSENITADEGFAITFPEKVAVQKSRINYMPVNKPFNRKEYTQPQSMLTPANRYNYFHIRRNRPGFCSRIS</sequence>